<organism evidence="3">
    <name type="scientific">Schistosoma curassoni</name>
    <dbReference type="NCBI Taxonomy" id="6186"/>
    <lineage>
        <taxon>Eukaryota</taxon>
        <taxon>Metazoa</taxon>
        <taxon>Spiralia</taxon>
        <taxon>Lophotrochozoa</taxon>
        <taxon>Platyhelminthes</taxon>
        <taxon>Trematoda</taxon>
        <taxon>Digenea</taxon>
        <taxon>Strigeidida</taxon>
        <taxon>Schistosomatoidea</taxon>
        <taxon>Schistosomatidae</taxon>
        <taxon>Schistosoma</taxon>
    </lineage>
</organism>
<evidence type="ECO:0000313" key="1">
    <source>
        <dbReference type="EMBL" id="VDP56382.1"/>
    </source>
</evidence>
<gene>
    <name evidence="1" type="ORF">SCUD_LOCUS14425</name>
</gene>
<name>A0A183KHC6_9TREM</name>
<keyword evidence="2" id="KW-1185">Reference proteome</keyword>
<reference evidence="1 2" key="2">
    <citation type="submission" date="2018-11" db="EMBL/GenBank/DDBJ databases">
        <authorList>
            <consortium name="Pathogen Informatics"/>
        </authorList>
    </citation>
    <scope>NUCLEOTIDE SEQUENCE [LARGE SCALE GENOMIC DNA]</scope>
    <source>
        <strain evidence="1">Dakar</strain>
        <strain evidence="2">Dakar, Senegal</strain>
    </source>
</reference>
<dbReference type="Proteomes" id="UP000279833">
    <property type="component" value="Unassembled WGS sequence"/>
</dbReference>
<accession>A0A183KHC6</accession>
<evidence type="ECO:0000313" key="3">
    <source>
        <dbReference type="WBParaSite" id="SCUD_0001442901-mRNA-1"/>
    </source>
</evidence>
<reference evidence="3" key="1">
    <citation type="submission" date="2016-06" db="UniProtKB">
        <authorList>
            <consortium name="WormBaseParasite"/>
        </authorList>
    </citation>
    <scope>IDENTIFICATION</scope>
</reference>
<dbReference type="WBParaSite" id="SCUD_0001442901-mRNA-1">
    <property type="protein sequence ID" value="SCUD_0001442901-mRNA-1"/>
    <property type="gene ID" value="SCUD_0001442901"/>
</dbReference>
<evidence type="ECO:0000313" key="2">
    <source>
        <dbReference type="Proteomes" id="UP000279833"/>
    </source>
</evidence>
<dbReference type="AlphaFoldDB" id="A0A183KHC6"/>
<dbReference type="EMBL" id="UZAK01036702">
    <property type="protein sequence ID" value="VDP56382.1"/>
    <property type="molecule type" value="Genomic_DNA"/>
</dbReference>
<sequence>MTYWFRLPLFNLDGRILSVAIRRLSRLTTGQSSGKQVCGRTVIRIVFSFAHSHKDKVQLSRVTTDCISQRFSNNTVLFCSVGVDGSNRIVAGNRNNNDKFNLENDGNFDASNAEFPTSIPTLPQHHSLCLS</sequence>
<proteinExistence type="predicted"/>
<protein>
    <submittedName>
        <fullName evidence="1 3">Uncharacterized protein</fullName>
    </submittedName>
</protein>